<proteinExistence type="predicted"/>
<name>A0A328AWI5_9CAUL</name>
<evidence type="ECO:0000313" key="5">
    <source>
        <dbReference type="Proteomes" id="UP000249725"/>
    </source>
</evidence>
<keyword evidence="2" id="KW-0012">Acyltransferase</keyword>
<dbReference type="RefSeq" id="WP_111513670.1">
    <property type="nucleotide sequence ID" value="NZ_QFYR01000001.1"/>
</dbReference>
<dbReference type="InterPro" id="IPR016181">
    <property type="entry name" value="Acyl_CoA_acyltransferase"/>
</dbReference>
<dbReference type="Gene3D" id="3.40.630.30">
    <property type="match status" value="1"/>
</dbReference>
<evidence type="ECO:0000313" key="4">
    <source>
        <dbReference type="EMBL" id="RAK57218.1"/>
    </source>
</evidence>
<evidence type="ECO:0000256" key="2">
    <source>
        <dbReference type="ARBA" id="ARBA00023315"/>
    </source>
</evidence>
<dbReference type="PANTHER" id="PTHR43877">
    <property type="entry name" value="AMINOALKYLPHOSPHONATE N-ACETYLTRANSFERASE-RELATED-RELATED"/>
    <property type="match status" value="1"/>
</dbReference>
<dbReference type="InterPro" id="IPR000182">
    <property type="entry name" value="GNAT_dom"/>
</dbReference>
<keyword evidence="1 4" id="KW-0808">Transferase</keyword>
<dbReference type="InterPro" id="IPR050832">
    <property type="entry name" value="Bact_Acetyltransf"/>
</dbReference>
<protein>
    <submittedName>
        <fullName evidence="4">GNAT family N-acetyltransferase</fullName>
    </submittedName>
</protein>
<dbReference type="Pfam" id="PF00583">
    <property type="entry name" value="Acetyltransf_1"/>
    <property type="match status" value="1"/>
</dbReference>
<dbReference type="EMBL" id="QFYR01000001">
    <property type="protein sequence ID" value="RAK57218.1"/>
    <property type="molecule type" value="Genomic_DNA"/>
</dbReference>
<reference evidence="5" key="1">
    <citation type="submission" date="2018-05" db="EMBL/GenBank/DDBJ databases">
        <authorList>
            <person name="Li X."/>
        </authorList>
    </citation>
    <scope>NUCLEOTIDE SEQUENCE [LARGE SCALE GENOMIC DNA]</scope>
    <source>
        <strain evidence="5">YIM 73061</strain>
    </source>
</reference>
<dbReference type="AlphaFoldDB" id="A0A328AWI5"/>
<gene>
    <name evidence="4" type="ORF">DJ018_04510</name>
</gene>
<evidence type="ECO:0000256" key="1">
    <source>
        <dbReference type="ARBA" id="ARBA00022679"/>
    </source>
</evidence>
<keyword evidence="5" id="KW-1185">Reference proteome</keyword>
<sequence>MSQSRGASFDFLIVPAGPADAEALAQVHVRSWRETYRGLLPDAYLARMSEEIYARRFRRSLLQPRPGEATLAALTRDGLVGYAEAGPSRSRVEGEGEIATLYLLKSAQRRGVGRRLVSQTAKVLASEGARALVISVLYGNMPARGFYEALGGKADPPRHERGPGGLLYPEVAYRWPDIGVLL</sequence>
<dbReference type="GO" id="GO:0016747">
    <property type="term" value="F:acyltransferase activity, transferring groups other than amino-acyl groups"/>
    <property type="evidence" value="ECO:0007669"/>
    <property type="project" value="InterPro"/>
</dbReference>
<dbReference type="PROSITE" id="PS51186">
    <property type="entry name" value="GNAT"/>
    <property type="match status" value="1"/>
</dbReference>
<comment type="caution">
    <text evidence="4">The sequence shown here is derived from an EMBL/GenBank/DDBJ whole genome shotgun (WGS) entry which is preliminary data.</text>
</comment>
<dbReference type="SUPFAM" id="SSF55729">
    <property type="entry name" value="Acyl-CoA N-acyltransferases (Nat)"/>
    <property type="match status" value="1"/>
</dbReference>
<dbReference type="Proteomes" id="UP000249725">
    <property type="component" value="Unassembled WGS sequence"/>
</dbReference>
<dbReference type="CDD" id="cd04301">
    <property type="entry name" value="NAT_SF"/>
    <property type="match status" value="1"/>
</dbReference>
<feature type="domain" description="N-acetyltransferase" evidence="3">
    <location>
        <begin position="11"/>
        <end position="178"/>
    </location>
</feature>
<evidence type="ECO:0000259" key="3">
    <source>
        <dbReference type="PROSITE" id="PS51186"/>
    </source>
</evidence>
<accession>A0A328AWI5</accession>
<organism evidence="4 5">
    <name type="scientific">Phenylobacterium deserti</name>
    <dbReference type="NCBI Taxonomy" id="1914756"/>
    <lineage>
        <taxon>Bacteria</taxon>
        <taxon>Pseudomonadati</taxon>
        <taxon>Pseudomonadota</taxon>
        <taxon>Alphaproteobacteria</taxon>
        <taxon>Caulobacterales</taxon>
        <taxon>Caulobacteraceae</taxon>
        <taxon>Phenylobacterium</taxon>
    </lineage>
</organism>
<dbReference type="OrthoDB" id="9799154at2"/>